<evidence type="ECO:0000313" key="4">
    <source>
        <dbReference type="Proteomes" id="UP000509418"/>
    </source>
</evidence>
<keyword evidence="1 3" id="KW-0378">Hydrolase</keyword>
<dbReference type="Proteomes" id="UP000509418">
    <property type="component" value="Chromosome"/>
</dbReference>
<dbReference type="PANTHER" id="PTHR43056:SF10">
    <property type="entry name" value="COCE_NOND FAMILY, PUTATIVE (AFU_ORTHOLOGUE AFUA_7G00600)-RELATED"/>
    <property type="match status" value="1"/>
</dbReference>
<evidence type="ECO:0000259" key="2">
    <source>
        <dbReference type="SMART" id="SM00939"/>
    </source>
</evidence>
<feature type="domain" description="Xaa-Pro dipeptidyl-peptidase C-terminal" evidence="2">
    <location>
        <begin position="204"/>
        <end position="438"/>
    </location>
</feature>
<dbReference type="EMBL" id="CP056041">
    <property type="protein sequence ID" value="QKZ16026.1"/>
    <property type="molecule type" value="Genomic_DNA"/>
</dbReference>
<sequence length="443" mass="48891">MISEGPDPAFWVAHGYAVVNVDARGAFMSEGDIHMFSPQETQDNYDVIEAIAAAEWCSGRIALSGNGWLAVAQWAVAVLRPPHLAAIAPWEGFTDVYRDMICRGGIPGPQFVERVVTNNYGRNAVEDLPAMVAEQPLMSDYWRSKQADAALIDVPAYVVASYTNTLHCRGTLEAFSRLDPQKSWLRVNNTHEWPDLYAYQEDLLRFFDATLKQIDNGWSDTPRVRLSVLDPGGEDVVDRPEAAWPLERAQPTALYLDAAGQSLSTAPLTGSSTGSYEAGSGKLTFTFKVTEDLEIVGPSRLRVWVEAEGSDDIDLYAFVQKLAADGTPLLSETLPDTRVPVATGQLRASHRELDFEKSTLLAPVHTHERERLLKPGEIVALDIDLWPAGIRFRAGEQLQLVISGHDLRSRYLGQAATTTRNKGRHHLHTGGPYDSHLLLPVIP</sequence>
<dbReference type="GO" id="GO:0008239">
    <property type="term" value="F:dipeptidyl-peptidase activity"/>
    <property type="evidence" value="ECO:0007669"/>
    <property type="project" value="InterPro"/>
</dbReference>
<dbReference type="Gene3D" id="3.40.50.1820">
    <property type="entry name" value="alpha/beta hydrolase"/>
    <property type="match status" value="1"/>
</dbReference>
<gene>
    <name evidence="3" type="ORF">HUT05_00650</name>
</gene>
<dbReference type="InterPro" id="IPR005674">
    <property type="entry name" value="CocE/Ser_esterase"/>
</dbReference>
<dbReference type="Pfam" id="PF08530">
    <property type="entry name" value="PepX_C"/>
    <property type="match status" value="1"/>
</dbReference>
<reference evidence="3 4" key="1">
    <citation type="submission" date="2020-06" db="EMBL/GenBank/DDBJ databases">
        <title>Genome mining for natural products.</title>
        <authorList>
            <person name="Zhang B."/>
            <person name="Shi J."/>
            <person name="Ge H."/>
        </authorList>
    </citation>
    <scope>NUCLEOTIDE SEQUENCE [LARGE SCALE GENOMIC DNA]</scope>
    <source>
        <strain evidence="3 4">NA02069</strain>
    </source>
</reference>
<dbReference type="AlphaFoldDB" id="A0A7I0NSI3"/>
<protein>
    <submittedName>
        <fullName evidence="3">CocE/NonD family hydrolase</fullName>
    </submittedName>
</protein>
<dbReference type="RefSeq" id="WP_176573739.1">
    <property type="nucleotide sequence ID" value="NZ_CP056041.1"/>
</dbReference>
<dbReference type="Pfam" id="PF02129">
    <property type="entry name" value="Peptidase_S15"/>
    <property type="match status" value="1"/>
</dbReference>
<dbReference type="InterPro" id="IPR050585">
    <property type="entry name" value="Xaa-Pro_dipeptidyl-ppase/CocE"/>
</dbReference>
<dbReference type="SUPFAM" id="SSF53474">
    <property type="entry name" value="alpha/beta-Hydrolases"/>
    <property type="match status" value="1"/>
</dbReference>
<dbReference type="Gene3D" id="1.10.3020.20">
    <property type="match status" value="1"/>
</dbReference>
<dbReference type="NCBIfam" id="TIGR00976">
    <property type="entry name" value="CocE_NonD"/>
    <property type="match status" value="2"/>
</dbReference>
<dbReference type="InterPro" id="IPR000383">
    <property type="entry name" value="Xaa-Pro-like_dom"/>
</dbReference>
<dbReference type="SMART" id="SM00939">
    <property type="entry name" value="PepX_C"/>
    <property type="match status" value="1"/>
</dbReference>
<accession>A0A7I0NSI3</accession>
<dbReference type="Gene3D" id="2.60.120.260">
    <property type="entry name" value="Galactose-binding domain-like"/>
    <property type="match status" value="1"/>
</dbReference>
<proteinExistence type="predicted"/>
<dbReference type="InterPro" id="IPR029058">
    <property type="entry name" value="AB_hydrolase_fold"/>
</dbReference>
<dbReference type="SUPFAM" id="SSF49785">
    <property type="entry name" value="Galactose-binding domain-like"/>
    <property type="match status" value="1"/>
</dbReference>
<dbReference type="InterPro" id="IPR013736">
    <property type="entry name" value="Xaa-Pro_dipept_C"/>
</dbReference>
<evidence type="ECO:0000313" key="3">
    <source>
        <dbReference type="EMBL" id="QKZ16026.1"/>
    </source>
</evidence>
<dbReference type="InterPro" id="IPR008979">
    <property type="entry name" value="Galactose-bd-like_sf"/>
</dbReference>
<name>A0A7I0NSI3_STRCX</name>
<dbReference type="PANTHER" id="PTHR43056">
    <property type="entry name" value="PEPTIDASE S9 PROLYL OLIGOPEPTIDASE"/>
    <property type="match status" value="1"/>
</dbReference>
<keyword evidence="4" id="KW-1185">Reference proteome</keyword>
<evidence type="ECO:0000256" key="1">
    <source>
        <dbReference type="ARBA" id="ARBA00022801"/>
    </source>
</evidence>
<organism evidence="3 4">
    <name type="scientific">Streptomyces chartreusis</name>
    <dbReference type="NCBI Taxonomy" id="1969"/>
    <lineage>
        <taxon>Bacteria</taxon>
        <taxon>Bacillati</taxon>
        <taxon>Actinomycetota</taxon>
        <taxon>Actinomycetes</taxon>
        <taxon>Kitasatosporales</taxon>
        <taxon>Streptomycetaceae</taxon>
        <taxon>Streptomyces</taxon>
    </lineage>
</organism>